<dbReference type="HOGENOM" id="CLU_063115_0_0_1"/>
<protein>
    <recommendedName>
        <fullName evidence="3">GST N-terminal domain-containing protein</fullName>
    </recommendedName>
</protein>
<sequence length="340" mass="36867">MAESPPASSVPKAVLYYARDSTEIEKGYGDDEVDLKIVDLAKGENYSPSYLRLNPKATVPTLIVPLAKTLSSDVDSRFKAIVDIRKLVEFMDKSRSPMSTTNTTSSAPAPALAPATVAFSSLSRTILDEIVYAEDASPDNLTYANARDEASLKTTAKELVPTLQGRKAALEKYLADARSETYHASEKTKAFWQAKLLATSVLLDIFLKAETPSADLDADSRAKREEFLKTAENLWSKSVASLLTRLDKEITGPLSGGDQLSIADLHIAGWLATLIRLAGGTNGLDGKAAVSKLEQHVGGGFTLPKEFKTAEDETISKLAAFWDSMRERASWKKVYGDGLV</sequence>
<dbReference type="STRING" id="578458.D8PNR3"/>
<dbReference type="AlphaFoldDB" id="D8PNR3"/>
<dbReference type="InterPro" id="IPR036249">
    <property type="entry name" value="Thioredoxin-like_sf"/>
</dbReference>
<reference evidence="1 2" key="1">
    <citation type="journal article" date="2010" name="Nat. Biotechnol.">
        <title>Genome sequence of the model mushroom Schizophyllum commune.</title>
        <authorList>
            <person name="Ohm R.A."/>
            <person name="de Jong J.F."/>
            <person name="Lugones L.G."/>
            <person name="Aerts A."/>
            <person name="Kothe E."/>
            <person name="Stajich J.E."/>
            <person name="de Vries R.P."/>
            <person name="Record E."/>
            <person name="Levasseur A."/>
            <person name="Baker S.E."/>
            <person name="Bartholomew K.A."/>
            <person name="Coutinho P.M."/>
            <person name="Erdmann S."/>
            <person name="Fowler T.J."/>
            <person name="Gathman A.C."/>
            <person name="Lombard V."/>
            <person name="Henrissat B."/>
            <person name="Knabe N."/>
            <person name="Kuees U."/>
            <person name="Lilly W.W."/>
            <person name="Lindquist E."/>
            <person name="Lucas S."/>
            <person name="Magnuson J.K."/>
            <person name="Piumi F."/>
            <person name="Raudaskoski M."/>
            <person name="Salamov A."/>
            <person name="Schmutz J."/>
            <person name="Schwarze F.W.M.R."/>
            <person name="vanKuyk P.A."/>
            <person name="Horton J.S."/>
            <person name="Grigoriev I.V."/>
            <person name="Woesten H.A.B."/>
        </authorList>
    </citation>
    <scope>NUCLEOTIDE SEQUENCE [LARGE SCALE GENOMIC DNA]</scope>
    <source>
        <strain evidence="2">H4-8 / FGSC 9210</strain>
    </source>
</reference>
<evidence type="ECO:0000313" key="1">
    <source>
        <dbReference type="EMBL" id="EFJ02264.1"/>
    </source>
</evidence>
<gene>
    <name evidence="1" type="ORF">SCHCODRAFT_13318</name>
</gene>
<dbReference type="eggNOG" id="ENOG502RZRD">
    <property type="taxonomic scope" value="Eukaryota"/>
</dbReference>
<dbReference type="VEuPathDB" id="FungiDB:SCHCODRAFT_02612356"/>
<evidence type="ECO:0008006" key="3">
    <source>
        <dbReference type="Google" id="ProtNLM"/>
    </source>
</evidence>
<dbReference type="Proteomes" id="UP000007431">
    <property type="component" value="Unassembled WGS sequence"/>
</dbReference>
<proteinExistence type="predicted"/>
<accession>D8PNR3</accession>
<keyword evidence="2" id="KW-1185">Reference proteome</keyword>
<dbReference type="Gene3D" id="3.40.30.10">
    <property type="entry name" value="Glutaredoxin"/>
    <property type="match status" value="1"/>
</dbReference>
<evidence type="ECO:0000313" key="2">
    <source>
        <dbReference type="Proteomes" id="UP000007431"/>
    </source>
</evidence>
<dbReference type="EMBL" id="GL377302">
    <property type="protein sequence ID" value="EFJ02264.1"/>
    <property type="molecule type" value="Genomic_DNA"/>
</dbReference>
<organism evidence="2">
    <name type="scientific">Schizophyllum commune (strain H4-8 / FGSC 9210)</name>
    <name type="common">Split gill fungus</name>
    <dbReference type="NCBI Taxonomy" id="578458"/>
    <lineage>
        <taxon>Eukaryota</taxon>
        <taxon>Fungi</taxon>
        <taxon>Dikarya</taxon>
        <taxon>Basidiomycota</taxon>
        <taxon>Agaricomycotina</taxon>
        <taxon>Agaricomycetes</taxon>
        <taxon>Agaricomycetidae</taxon>
        <taxon>Agaricales</taxon>
        <taxon>Schizophyllaceae</taxon>
        <taxon>Schizophyllum</taxon>
    </lineage>
</organism>
<dbReference type="SUPFAM" id="SSF52833">
    <property type="entry name" value="Thioredoxin-like"/>
    <property type="match status" value="1"/>
</dbReference>
<dbReference type="OMA" id="AEKFTIY"/>
<name>D8PNR3_SCHCM</name>
<dbReference type="InParanoid" id="D8PNR3"/>